<proteinExistence type="inferred from homology"/>
<dbReference type="InterPro" id="IPR004722">
    <property type="entry name" value="DHOase"/>
</dbReference>
<keyword evidence="6 7" id="KW-0665">Pyrimidine biosynthesis</keyword>
<comment type="similarity">
    <text evidence="2 7">Belongs to the metallo-dependent hydrolases superfamily. DHOase family. Class I DHOase subfamily.</text>
</comment>
<dbReference type="SUPFAM" id="SSF51338">
    <property type="entry name" value="Composite domain of metallo-dependent hydrolases"/>
    <property type="match status" value="1"/>
</dbReference>
<dbReference type="InterPro" id="IPR011059">
    <property type="entry name" value="Metal-dep_hydrolase_composite"/>
</dbReference>
<evidence type="ECO:0000256" key="3">
    <source>
        <dbReference type="ARBA" id="ARBA00022723"/>
    </source>
</evidence>
<comment type="catalytic activity">
    <reaction evidence="7">
        <text>(S)-dihydroorotate + H2O = N-carbamoyl-L-aspartate + H(+)</text>
        <dbReference type="Rhea" id="RHEA:24296"/>
        <dbReference type="ChEBI" id="CHEBI:15377"/>
        <dbReference type="ChEBI" id="CHEBI:15378"/>
        <dbReference type="ChEBI" id="CHEBI:30864"/>
        <dbReference type="ChEBI" id="CHEBI:32814"/>
        <dbReference type="EC" id="3.5.2.3"/>
    </reaction>
</comment>
<gene>
    <name evidence="7" type="primary">pyrC</name>
    <name evidence="10" type="ORF">LKD42_03100</name>
</gene>
<dbReference type="InterPro" id="IPR013108">
    <property type="entry name" value="Amidohydro_3"/>
</dbReference>
<evidence type="ECO:0000256" key="4">
    <source>
        <dbReference type="ARBA" id="ARBA00022801"/>
    </source>
</evidence>
<dbReference type="EMBL" id="JAJEQE010000006">
    <property type="protein sequence ID" value="MCC2148248.1"/>
    <property type="molecule type" value="Genomic_DNA"/>
</dbReference>
<feature type="domain" description="Amidohydrolase 3" evidence="8">
    <location>
        <begin position="328"/>
        <end position="422"/>
    </location>
</feature>
<evidence type="ECO:0000259" key="8">
    <source>
        <dbReference type="Pfam" id="PF07969"/>
    </source>
</evidence>
<dbReference type="NCBIfam" id="TIGR00857">
    <property type="entry name" value="pyrC_multi"/>
    <property type="match status" value="1"/>
</dbReference>
<protein>
    <recommendedName>
        <fullName evidence="7">Dihydroorotase</fullName>
        <shortName evidence="7">DHOase</shortName>
        <ecNumber evidence="7">3.5.2.3</ecNumber>
    </recommendedName>
</protein>
<evidence type="ECO:0000256" key="1">
    <source>
        <dbReference type="ARBA" id="ARBA00002368"/>
    </source>
</evidence>
<feature type="active site" evidence="7">
    <location>
        <position position="305"/>
    </location>
</feature>
<dbReference type="Gene3D" id="3.20.20.140">
    <property type="entry name" value="Metal-dependent hydrolases"/>
    <property type="match status" value="1"/>
</dbReference>
<feature type="binding site" evidence="7">
    <location>
        <position position="62"/>
    </location>
    <ligand>
        <name>Zn(2+)</name>
        <dbReference type="ChEBI" id="CHEBI:29105"/>
        <label>1</label>
    </ligand>
</feature>
<dbReference type="HAMAP" id="MF_00220_B">
    <property type="entry name" value="PyrC_classI_B"/>
    <property type="match status" value="1"/>
</dbReference>
<comment type="cofactor">
    <cofactor evidence="7">
        <name>Zn(2+)</name>
        <dbReference type="ChEBI" id="CHEBI:29105"/>
    </cofactor>
    <text evidence="7">Binds 2 Zn(2+) ions per subunit.</text>
</comment>
<dbReference type="InterPro" id="IPR024403">
    <property type="entry name" value="DHOase_cat"/>
</dbReference>
<feature type="binding site" evidence="7">
    <location>
        <begin position="323"/>
        <end position="324"/>
    </location>
    <ligand>
        <name>substrate</name>
    </ligand>
</feature>
<dbReference type="CDD" id="cd01317">
    <property type="entry name" value="DHOase_IIa"/>
    <property type="match status" value="1"/>
</dbReference>
<dbReference type="PANTHER" id="PTHR43668">
    <property type="entry name" value="ALLANTOINASE"/>
    <property type="match status" value="1"/>
</dbReference>
<evidence type="ECO:0000256" key="5">
    <source>
        <dbReference type="ARBA" id="ARBA00022833"/>
    </source>
</evidence>
<feature type="binding site" evidence="7">
    <location>
        <position position="152"/>
    </location>
    <ligand>
        <name>Zn(2+)</name>
        <dbReference type="ChEBI" id="CHEBI:29105"/>
        <label>1</label>
    </ligand>
</feature>
<keyword evidence="3 7" id="KW-0479">Metal-binding</keyword>
<evidence type="ECO:0000313" key="10">
    <source>
        <dbReference type="EMBL" id="MCC2148248.1"/>
    </source>
</evidence>
<evidence type="ECO:0000256" key="2">
    <source>
        <dbReference type="ARBA" id="ARBA00010286"/>
    </source>
</evidence>
<name>A0ABS8ETT6_9FIRM</name>
<organism evidence="10 11">
    <name type="scientific">Hominisplanchenecus faecis</name>
    <dbReference type="NCBI Taxonomy" id="2885351"/>
    <lineage>
        <taxon>Bacteria</taxon>
        <taxon>Bacillati</taxon>
        <taxon>Bacillota</taxon>
        <taxon>Clostridia</taxon>
        <taxon>Lachnospirales</taxon>
        <taxon>Lachnospiraceae</taxon>
        <taxon>Hominisplanchenecus</taxon>
    </lineage>
</organism>
<dbReference type="Gene3D" id="2.30.40.10">
    <property type="entry name" value="Urease, subunit C, domain 1"/>
    <property type="match status" value="1"/>
</dbReference>
<dbReference type="InterPro" id="IPR002195">
    <property type="entry name" value="Dihydroorotase_CS"/>
</dbReference>
<feature type="binding site" evidence="7">
    <location>
        <position position="94"/>
    </location>
    <ligand>
        <name>substrate</name>
    </ligand>
</feature>
<feature type="binding site" evidence="7">
    <location>
        <begin position="62"/>
        <end position="64"/>
    </location>
    <ligand>
        <name>substrate</name>
    </ligand>
</feature>
<accession>A0ABS8ETT6</accession>
<feature type="binding site" evidence="7">
    <location>
        <position position="152"/>
    </location>
    <ligand>
        <name>Zn(2+)</name>
        <dbReference type="ChEBI" id="CHEBI:29105"/>
        <label>2</label>
    </ligand>
</feature>
<reference evidence="10 11" key="1">
    <citation type="submission" date="2021-10" db="EMBL/GenBank/DDBJ databases">
        <title>Anaerobic single-cell dispensing facilitates the cultivation of human gut bacteria.</title>
        <authorList>
            <person name="Afrizal A."/>
        </authorList>
    </citation>
    <scope>NUCLEOTIDE SEQUENCE [LARGE SCALE GENOMIC DNA]</scope>
    <source>
        <strain evidence="10 11">CLA-AA-H246</strain>
    </source>
</reference>
<dbReference type="InterPro" id="IPR032466">
    <property type="entry name" value="Metal_Hydrolase"/>
</dbReference>
<comment type="function">
    <text evidence="1 7">Catalyzes the reversible cyclization of carbamoyl aspartate to dihydroorotate.</text>
</comment>
<keyword evidence="11" id="KW-1185">Reference proteome</keyword>
<evidence type="ECO:0000313" key="11">
    <source>
        <dbReference type="Proteomes" id="UP001299235"/>
    </source>
</evidence>
<comment type="caution">
    <text evidence="10">The sequence shown here is derived from an EMBL/GenBank/DDBJ whole genome shotgun (WGS) entry which is preliminary data.</text>
</comment>
<dbReference type="Pfam" id="PF12890">
    <property type="entry name" value="DHOase"/>
    <property type="match status" value="1"/>
</dbReference>
<feature type="binding site" evidence="7">
    <location>
        <position position="305"/>
    </location>
    <ligand>
        <name>Zn(2+)</name>
        <dbReference type="ChEBI" id="CHEBI:29105"/>
        <label>1</label>
    </ligand>
</feature>
<feature type="binding site" evidence="7">
    <location>
        <position position="278"/>
    </location>
    <ligand>
        <name>substrate</name>
    </ligand>
</feature>
<sequence length="427" mass="46663">MSILIKNGRVIDPDTRKDGRYDILIEEDKIVKVDQEIKEEAEEVIDAEGCYVMPGLIDLHVHLRDPGQTYKETVETGAAAAAHGGFTTVLAMPNTKPVTDDRLNIRYVHNKAKAMAPIHVLQAGAITKGQKGKELADIDSMVAEGSPAISEDGRSVMDSLLCKEAMKIAAECGVPVMAHCEDIDLMDGGVANDDEYIRKQGLRGISNAVEDIIAVRDVMLAGETGAHLHLCHCSTYGSVEIVRQAKKHGINVTAEVCPHHFTLTSKDVDAGDANYKMNPPLRTKKDVEALKRGLRDDIMDVIATDHAPHSEEEKRRSFTAAPFGIVGLETAVPLTISELVEKEYLTPMQMAEKMSYNPAKILGLDKGSLAEGKIADVVIIDPNEEYVIDKNTFASKGRNTPFHGRTVRGKVKVTICDGKVVYKDKQI</sequence>
<dbReference type="RefSeq" id="WP_248834793.1">
    <property type="nucleotide sequence ID" value="NZ_JAJEQE010000006.1"/>
</dbReference>
<dbReference type="SUPFAM" id="SSF51556">
    <property type="entry name" value="Metallo-dependent hydrolases"/>
    <property type="match status" value="1"/>
</dbReference>
<evidence type="ECO:0000256" key="6">
    <source>
        <dbReference type="ARBA" id="ARBA00022975"/>
    </source>
</evidence>
<feature type="domain" description="Dihydroorotase catalytic" evidence="9">
    <location>
        <begin position="52"/>
        <end position="235"/>
    </location>
</feature>
<feature type="binding site" evidence="7">
    <location>
        <position position="232"/>
    </location>
    <ligand>
        <name>Zn(2+)</name>
        <dbReference type="ChEBI" id="CHEBI:29105"/>
        <label>2</label>
    </ligand>
</feature>
<evidence type="ECO:0000256" key="7">
    <source>
        <dbReference type="HAMAP-Rule" id="MF_00220"/>
    </source>
</evidence>
<dbReference type="InterPro" id="IPR050138">
    <property type="entry name" value="DHOase/Allantoinase_Hydrolase"/>
</dbReference>
<evidence type="ECO:0000259" key="9">
    <source>
        <dbReference type="Pfam" id="PF12890"/>
    </source>
</evidence>
<dbReference type="EC" id="3.5.2.3" evidence="7"/>
<dbReference type="PANTHER" id="PTHR43668:SF2">
    <property type="entry name" value="ALLANTOINASE"/>
    <property type="match status" value="1"/>
</dbReference>
<dbReference type="PROSITE" id="PS00483">
    <property type="entry name" value="DIHYDROOROTASE_2"/>
    <property type="match status" value="1"/>
</dbReference>
<comment type="pathway">
    <text evidence="7">Pyrimidine metabolism; UMP biosynthesis via de novo pathway; (S)-dihydroorotate from bicarbonate: step 3/3.</text>
</comment>
<keyword evidence="4 7" id="KW-0378">Hydrolase</keyword>
<feature type="binding site" evidence="7">
    <location>
        <position position="309"/>
    </location>
    <ligand>
        <name>substrate</name>
    </ligand>
</feature>
<dbReference type="Pfam" id="PF07969">
    <property type="entry name" value="Amidohydro_3"/>
    <property type="match status" value="1"/>
</dbReference>
<keyword evidence="5 7" id="KW-0862">Zinc</keyword>
<feature type="binding site" evidence="7">
    <location>
        <position position="179"/>
    </location>
    <ligand>
        <name>Zn(2+)</name>
        <dbReference type="ChEBI" id="CHEBI:29105"/>
        <label>2</label>
    </ligand>
</feature>
<dbReference type="PROSITE" id="PS00482">
    <property type="entry name" value="DIHYDROOROTASE_1"/>
    <property type="match status" value="1"/>
</dbReference>
<feature type="binding site" evidence="7">
    <location>
        <position position="60"/>
    </location>
    <ligand>
        <name>Zn(2+)</name>
        <dbReference type="ChEBI" id="CHEBI:29105"/>
        <label>1</label>
    </ligand>
</feature>
<dbReference type="Proteomes" id="UP001299235">
    <property type="component" value="Unassembled WGS sequence"/>
</dbReference>